<dbReference type="FunFam" id="3.30.160.60:FF:000688">
    <property type="entry name" value="zinc finger protein 197 isoform X1"/>
    <property type="match status" value="1"/>
</dbReference>
<dbReference type="GO" id="GO:0005634">
    <property type="term" value="C:nucleus"/>
    <property type="evidence" value="ECO:0007669"/>
    <property type="project" value="UniProtKB-SubCell"/>
</dbReference>
<evidence type="ECO:0000256" key="6">
    <source>
        <dbReference type="ARBA" id="ARBA00023015"/>
    </source>
</evidence>
<evidence type="ECO:0000256" key="8">
    <source>
        <dbReference type="ARBA" id="ARBA00023242"/>
    </source>
</evidence>
<dbReference type="Pfam" id="PF01352">
    <property type="entry name" value="KRAB"/>
    <property type="match status" value="1"/>
</dbReference>
<keyword evidence="2" id="KW-0479">Metal-binding</keyword>
<dbReference type="SMART" id="SM00349">
    <property type="entry name" value="KRAB"/>
    <property type="match status" value="1"/>
</dbReference>
<keyword evidence="7" id="KW-0804">Transcription</keyword>
<organism evidence="12 13">
    <name type="scientific">Sarcophilus harrisii</name>
    <name type="common">Tasmanian devil</name>
    <name type="synonym">Sarcophilus laniarius</name>
    <dbReference type="NCBI Taxonomy" id="9305"/>
    <lineage>
        <taxon>Eukaryota</taxon>
        <taxon>Metazoa</taxon>
        <taxon>Chordata</taxon>
        <taxon>Craniata</taxon>
        <taxon>Vertebrata</taxon>
        <taxon>Euteleostomi</taxon>
        <taxon>Mammalia</taxon>
        <taxon>Metatheria</taxon>
        <taxon>Dasyuromorphia</taxon>
        <taxon>Dasyuridae</taxon>
        <taxon>Sarcophilus</taxon>
    </lineage>
</organism>
<protein>
    <submittedName>
        <fullName evidence="12">Uncharacterized protein</fullName>
    </submittedName>
</protein>
<evidence type="ECO:0000256" key="1">
    <source>
        <dbReference type="ARBA" id="ARBA00004123"/>
    </source>
</evidence>
<dbReference type="FunFam" id="3.30.160.60:FF:002090">
    <property type="entry name" value="Zinc finger protein 473"/>
    <property type="match status" value="1"/>
</dbReference>
<name>A0A7N4PQ06_SARHA</name>
<feature type="domain" description="C2H2-type" evidence="10">
    <location>
        <begin position="260"/>
        <end position="287"/>
    </location>
</feature>
<dbReference type="Ensembl" id="ENSSHAT00000039125.1">
    <property type="protein sequence ID" value="ENSSHAP00000040577.1"/>
    <property type="gene ID" value="ENSSHAG00000001379.2"/>
</dbReference>
<evidence type="ECO:0000259" key="10">
    <source>
        <dbReference type="PROSITE" id="PS50157"/>
    </source>
</evidence>
<dbReference type="InterPro" id="IPR036051">
    <property type="entry name" value="KRAB_dom_sf"/>
</dbReference>
<dbReference type="PROSITE" id="PS50805">
    <property type="entry name" value="KRAB"/>
    <property type="match status" value="1"/>
</dbReference>
<dbReference type="GO" id="GO:0006355">
    <property type="term" value="P:regulation of DNA-templated transcription"/>
    <property type="evidence" value="ECO:0007669"/>
    <property type="project" value="InterPro"/>
</dbReference>
<dbReference type="InterPro" id="IPR036236">
    <property type="entry name" value="Znf_C2H2_sf"/>
</dbReference>
<evidence type="ECO:0000256" key="2">
    <source>
        <dbReference type="ARBA" id="ARBA00022723"/>
    </source>
</evidence>
<proteinExistence type="predicted"/>
<keyword evidence="3" id="KW-0677">Repeat</keyword>
<evidence type="ECO:0000256" key="3">
    <source>
        <dbReference type="ARBA" id="ARBA00022737"/>
    </source>
</evidence>
<dbReference type="SUPFAM" id="SSF109640">
    <property type="entry name" value="KRAB domain (Kruppel-associated box)"/>
    <property type="match status" value="1"/>
</dbReference>
<feature type="domain" description="C2H2-type" evidence="10">
    <location>
        <begin position="381"/>
        <end position="408"/>
    </location>
</feature>
<feature type="domain" description="C2H2-type" evidence="10">
    <location>
        <begin position="325"/>
        <end position="352"/>
    </location>
</feature>
<dbReference type="PANTHER" id="PTHR16515">
    <property type="entry name" value="PR DOMAIN ZINC FINGER PROTEIN"/>
    <property type="match status" value="1"/>
</dbReference>
<gene>
    <name evidence="12" type="primary">LOC100924741</name>
</gene>
<dbReference type="GeneTree" id="ENSGT00940000155965"/>
<feature type="domain" description="KRAB" evidence="11">
    <location>
        <begin position="14"/>
        <end position="100"/>
    </location>
</feature>
<keyword evidence="13" id="KW-1185">Reference proteome</keyword>
<evidence type="ECO:0000259" key="11">
    <source>
        <dbReference type="PROSITE" id="PS50805"/>
    </source>
</evidence>
<evidence type="ECO:0000256" key="4">
    <source>
        <dbReference type="ARBA" id="ARBA00022771"/>
    </source>
</evidence>
<reference evidence="12 13" key="1">
    <citation type="journal article" date="2011" name="Proc. Natl. Acad. Sci. U.S.A.">
        <title>Genetic diversity and population structure of the endangered marsupial Sarcophilus harrisii (Tasmanian devil).</title>
        <authorList>
            <person name="Miller W."/>
            <person name="Hayes V.M."/>
            <person name="Ratan A."/>
            <person name="Petersen D.C."/>
            <person name="Wittekindt N.E."/>
            <person name="Miller J."/>
            <person name="Walenz B."/>
            <person name="Knight J."/>
            <person name="Qi J."/>
            <person name="Zhao F."/>
            <person name="Wang Q."/>
            <person name="Bedoya-Reina O.C."/>
            <person name="Katiyar N."/>
            <person name="Tomsho L.P."/>
            <person name="Kasson L.M."/>
            <person name="Hardie R.A."/>
            <person name="Woodbridge P."/>
            <person name="Tindall E.A."/>
            <person name="Bertelsen M.F."/>
            <person name="Dixon D."/>
            <person name="Pyecroft S."/>
            <person name="Helgen K.M."/>
            <person name="Lesk A.M."/>
            <person name="Pringle T.H."/>
            <person name="Patterson N."/>
            <person name="Zhang Y."/>
            <person name="Kreiss A."/>
            <person name="Woods G.M."/>
            <person name="Jones M.E."/>
            <person name="Schuster S.C."/>
        </authorList>
    </citation>
    <scope>NUCLEOTIDE SEQUENCE [LARGE SCALE GENOMIC DNA]</scope>
</reference>
<dbReference type="PANTHER" id="PTHR16515:SF57">
    <property type="entry name" value="ZINC FINGER PROTEIN 154-LIKE"/>
    <property type="match status" value="1"/>
</dbReference>
<dbReference type="FunFam" id="3.30.160.60:FF:000358">
    <property type="entry name" value="zinc finger protein 24"/>
    <property type="match status" value="1"/>
</dbReference>
<dbReference type="Gene3D" id="6.10.140.140">
    <property type="match status" value="1"/>
</dbReference>
<dbReference type="Pfam" id="PF00096">
    <property type="entry name" value="zf-C2H2"/>
    <property type="match status" value="7"/>
</dbReference>
<feature type="domain" description="C2H2-type" evidence="10">
    <location>
        <begin position="437"/>
        <end position="464"/>
    </location>
</feature>
<dbReference type="InterPro" id="IPR050331">
    <property type="entry name" value="Zinc_finger"/>
</dbReference>
<evidence type="ECO:0000256" key="7">
    <source>
        <dbReference type="ARBA" id="ARBA00023163"/>
    </source>
</evidence>
<dbReference type="FunFam" id="3.30.160.60:FF:000060">
    <property type="entry name" value="zinc finger protein 436"/>
    <property type="match status" value="1"/>
</dbReference>
<dbReference type="CDD" id="cd07765">
    <property type="entry name" value="KRAB_A-box"/>
    <property type="match status" value="1"/>
</dbReference>
<keyword evidence="8" id="KW-0539">Nucleus</keyword>
<evidence type="ECO:0000256" key="9">
    <source>
        <dbReference type="PROSITE-ProRule" id="PRU00042"/>
    </source>
</evidence>
<accession>A0A7N4PQ06</accession>
<feature type="domain" description="C2H2-type" evidence="10">
    <location>
        <begin position="353"/>
        <end position="380"/>
    </location>
</feature>
<dbReference type="GO" id="GO:0008270">
    <property type="term" value="F:zinc ion binding"/>
    <property type="evidence" value="ECO:0007669"/>
    <property type="project" value="UniProtKB-KW"/>
</dbReference>
<dbReference type="Proteomes" id="UP000007648">
    <property type="component" value="Unassembled WGS sequence"/>
</dbReference>
<feature type="domain" description="C2H2-type" evidence="10">
    <location>
        <begin position="297"/>
        <end position="324"/>
    </location>
</feature>
<comment type="subcellular location">
    <subcellularLocation>
        <location evidence="1">Nucleus</location>
    </subcellularLocation>
</comment>
<dbReference type="InterPro" id="IPR013087">
    <property type="entry name" value="Znf_C2H2_type"/>
</dbReference>
<dbReference type="InterPro" id="IPR001909">
    <property type="entry name" value="KRAB"/>
</dbReference>
<evidence type="ECO:0000313" key="13">
    <source>
        <dbReference type="Proteomes" id="UP000007648"/>
    </source>
</evidence>
<feature type="domain" description="C2H2-type" evidence="10">
    <location>
        <begin position="409"/>
        <end position="436"/>
    </location>
</feature>
<dbReference type="Gene3D" id="3.30.160.60">
    <property type="entry name" value="Classic Zinc Finger"/>
    <property type="match status" value="7"/>
</dbReference>
<evidence type="ECO:0000256" key="5">
    <source>
        <dbReference type="ARBA" id="ARBA00022833"/>
    </source>
</evidence>
<keyword evidence="6" id="KW-0805">Transcription regulation</keyword>
<dbReference type="PROSITE" id="PS00028">
    <property type="entry name" value="ZINC_FINGER_C2H2_1"/>
    <property type="match status" value="7"/>
</dbReference>
<reference evidence="12" key="3">
    <citation type="submission" date="2025-09" db="UniProtKB">
        <authorList>
            <consortium name="Ensembl"/>
        </authorList>
    </citation>
    <scope>IDENTIFICATION</scope>
</reference>
<reference evidence="12" key="2">
    <citation type="submission" date="2025-08" db="UniProtKB">
        <authorList>
            <consortium name="Ensembl"/>
        </authorList>
    </citation>
    <scope>IDENTIFICATION</scope>
</reference>
<evidence type="ECO:0000313" key="12">
    <source>
        <dbReference type="Ensembl" id="ENSSHAP00000040577.1"/>
    </source>
</evidence>
<dbReference type="SMART" id="SM00355">
    <property type="entry name" value="ZnF_C2H2"/>
    <property type="match status" value="7"/>
</dbReference>
<keyword evidence="5" id="KW-0862">Zinc</keyword>
<sequence>MAAGSWSPSSQELMTIKDIMVNFTEEEWGLLDPSQKELYKEVMLENVQNLLSLDVETGFIVNEMSKKLGIFVEEHDLQRFVDAPCDFSLKELHDLNLKVDRYPKNDCELDEIEKRFRWTSILNHCKKMTSGSDYLQGSEYKKFFTEEVEPLVPCNQWDITVKWSSDLSGHQKSDTEEMVSISNNDEKAVRQSSNLLIHQQRNIRKEPDEHNVCEGTSSYHSSLPYHPGIKRFGYDQCGKAFGWNSAFSNSEKAYPGQMSQKCTKCGRAFYYTSFLLDHQRIHPRETRYLCLQCGNPSICNQCGKTFTGISRLAKHKKTHTREKAYECNQCGKTFRWSSHLARHQGIHSGEKPFKCSQCGKAFTVKGNLARHQGIHTREKPFKCNHCGKAFTQSSYLANHQRIHTGEKPFKCNLCEKAFISNYRLAEHQRVHTREKLLKCNHCGKAFTQSSCLANHKRIHWRETF</sequence>
<dbReference type="SUPFAM" id="SSF57667">
    <property type="entry name" value="beta-beta-alpha zinc fingers"/>
    <property type="match status" value="4"/>
</dbReference>
<dbReference type="PROSITE" id="PS50157">
    <property type="entry name" value="ZINC_FINGER_C2H2_2"/>
    <property type="match status" value="7"/>
</dbReference>
<dbReference type="FunFam" id="3.30.160.60:FF:000052">
    <property type="entry name" value="zinc finger protein 546 isoform X1"/>
    <property type="match status" value="2"/>
</dbReference>
<keyword evidence="4 9" id="KW-0863">Zinc-finger</keyword>
<dbReference type="AlphaFoldDB" id="A0A7N4PQ06"/>